<dbReference type="GO" id="GO:0016746">
    <property type="term" value="F:acyltransferase activity"/>
    <property type="evidence" value="ECO:0007669"/>
    <property type="project" value="InterPro"/>
</dbReference>
<reference evidence="1 2" key="1">
    <citation type="journal article" date="2018" name="Sci. Rep.">
        <title>Genomic signatures of local adaptation to the degree of environmental predictability in rotifers.</title>
        <authorList>
            <person name="Franch-Gras L."/>
            <person name="Hahn C."/>
            <person name="Garcia-Roger E.M."/>
            <person name="Carmona M.J."/>
            <person name="Serra M."/>
            <person name="Gomez A."/>
        </authorList>
    </citation>
    <scope>NUCLEOTIDE SEQUENCE [LARGE SCALE GENOMIC DNA]</scope>
    <source>
        <strain evidence="1">HYR1</strain>
    </source>
</reference>
<proteinExistence type="predicted"/>
<dbReference type="Pfam" id="PF06423">
    <property type="entry name" value="GWT1"/>
    <property type="match status" value="1"/>
</dbReference>
<keyword evidence="2" id="KW-1185">Reference proteome</keyword>
<comment type="caution">
    <text evidence="1">The sequence shown here is derived from an EMBL/GenBank/DDBJ whole genome shotgun (WGS) entry which is preliminary data.</text>
</comment>
<dbReference type="EMBL" id="REGN01000087">
    <property type="protein sequence ID" value="RNA44556.1"/>
    <property type="molecule type" value="Genomic_DNA"/>
</dbReference>
<accession>A0A3M7T917</accession>
<dbReference type="OrthoDB" id="15270at2759"/>
<dbReference type="InterPro" id="IPR009447">
    <property type="entry name" value="PIGW/GWT1"/>
</dbReference>
<dbReference type="AlphaFoldDB" id="A0A3M7T917"/>
<dbReference type="GO" id="GO:0006506">
    <property type="term" value="P:GPI anchor biosynthetic process"/>
    <property type="evidence" value="ECO:0007669"/>
    <property type="project" value="InterPro"/>
</dbReference>
<dbReference type="Proteomes" id="UP000276133">
    <property type="component" value="Unassembled WGS sequence"/>
</dbReference>
<name>A0A3M7T917_BRAPC</name>
<sequence length="95" mass="11188">MPVCHSCLSFLIFQKRQNVIELNKEDLFSTFGYLAIYIGGNGLCHRINSIRKEKINVEMKRSIKSSSFNYIDTLVHRHNSIIANHEIVLWRLNFY</sequence>
<organism evidence="1 2">
    <name type="scientific">Brachionus plicatilis</name>
    <name type="common">Marine rotifer</name>
    <name type="synonym">Brachionus muelleri</name>
    <dbReference type="NCBI Taxonomy" id="10195"/>
    <lineage>
        <taxon>Eukaryota</taxon>
        <taxon>Metazoa</taxon>
        <taxon>Spiralia</taxon>
        <taxon>Gnathifera</taxon>
        <taxon>Rotifera</taxon>
        <taxon>Eurotatoria</taxon>
        <taxon>Monogononta</taxon>
        <taxon>Pseudotrocha</taxon>
        <taxon>Ploima</taxon>
        <taxon>Brachionidae</taxon>
        <taxon>Brachionus</taxon>
    </lineage>
</organism>
<protein>
    <submittedName>
        <fullName evidence="1">Uncharacterized protein</fullName>
    </submittedName>
</protein>
<evidence type="ECO:0000313" key="1">
    <source>
        <dbReference type="EMBL" id="RNA44556.1"/>
    </source>
</evidence>
<evidence type="ECO:0000313" key="2">
    <source>
        <dbReference type="Proteomes" id="UP000276133"/>
    </source>
</evidence>
<dbReference type="GO" id="GO:0016020">
    <property type="term" value="C:membrane"/>
    <property type="evidence" value="ECO:0007669"/>
    <property type="project" value="InterPro"/>
</dbReference>
<gene>
    <name evidence="1" type="ORF">BpHYR1_038577</name>
</gene>